<dbReference type="AlphaFoldDB" id="A0A427DKE4"/>
<dbReference type="RefSeq" id="WP_052813495.1">
    <property type="nucleotide sequence ID" value="NZ_RHQL01000028.1"/>
</dbReference>
<dbReference type="Proteomes" id="UP000276506">
    <property type="component" value="Unassembled WGS sequence"/>
</dbReference>
<dbReference type="EMBL" id="RHQL01000028">
    <property type="protein sequence ID" value="RRV03801.1"/>
    <property type="molecule type" value="Genomic_DNA"/>
</dbReference>
<gene>
    <name evidence="1" type="ORF">EGJ28_23175</name>
</gene>
<accession>A0A427DKE4</accession>
<proteinExistence type="predicted"/>
<reference evidence="1 2" key="1">
    <citation type="submission" date="2018-10" db="EMBL/GenBank/DDBJ databases">
        <title>Transmission dynamics of multidrug resistant bacteria on intensive care unit surfaces.</title>
        <authorList>
            <person name="D'Souza A.W."/>
            <person name="Potter R.F."/>
            <person name="Wallace M."/>
            <person name="Shupe A."/>
            <person name="Patel S."/>
            <person name="Sun S."/>
            <person name="Gul D."/>
            <person name="Kwon J.H."/>
            <person name="Andleeb S."/>
            <person name="Burnham C.-A.D."/>
            <person name="Dantas G."/>
        </authorList>
    </citation>
    <scope>NUCLEOTIDE SEQUENCE [LARGE SCALE GENOMIC DNA]</scope>
    <source>
        <strain evidence="1 2">PX_177</strain>
    </source>
</reference>
<evidence type="ECO:0000313" key="1">
    <source>
        <dbReference type="EMBL" id="RRV03801.1"/>
    </source>
</evidence>
<name>A0A427DKE4_9GAMM</name>
<organism evidence="1 2">
    <name type="scientific">Stutzerimonas xanthomarina</name>
    <dbReference type="NCBI Taxonomy" id="271420"/>
    <lineage>
        <taxon>Bacteria</taxon>
        <taxon>Pseudomonadati</taxon>
        <taxon>Pseudomonadota</taxon>
        <taxon>Gammaproteobacteria</taxon>
        <taxon>Pseudomonadales</taxon>
        <taxon>Pseudomonadaceae</taxon>
        <taxon>Stutzerimonas</taxon>
    </lineage>
</organism>
<sequence>MEYGVRIEADGSGTLIDCSGNPVGRADKDGKTLHLIPKLLLDEQAARGLKLANVTLELLSAHREALGPPGGIRVRQPYPNANYLVGGSDQQRNGWCISAEKLPSAFDLEFQWVHHSGDPADSRAPRWVVRHQLRIILQEGAYRTYTMAVNCWPRVQGAAAPLYRQPLAFVRKSQATSEYLNARTTLRLTQTGLKELTLAEHVVIPPIPYEQAVAINAFQVEQLHEREQVSTYTAYREAHVANGSAALPAELLLEAIHLACTVDYDEDPIENGEDKTGQLEKHPAMRLLSVWWEANRPDKPGAMHAGYAMPLVRAQDDGEYWSGYLEFPNVNIPAMAPFASSSATCGDGVLVQFFASAVHCTYPSGVFQTHLADGTRWSDCSADQAQVADGSFDEAWYCLEALAYFPTNFPAAYRALKAVAGG</sequence>
<comment type="caution">
    <text evidence="1">The sequence shown here is derived from an EMBL/GenBank/DDBJ whole genome shotgun (WGS) entry which is preliminary data.</text>
</comment>
<protein>
    <submittedName>
        <fullName evidence="1">Uncharacterized protein</fullName>
    </submittedName>
</protein>
<evidence type="ECO:0000313" key="2">
    <source>
        <dbReference type="Proteomes" id="UP000276506"/>
    </source>
</evidence>